<dbReference type="AlphaFoldDB" id="A0A2P2QZ20"/>
<evidence type="ECO:0000313" key="1">
    <source>
        <dbReference type="EMBL" id="MBX72266.1"/>
    </source>
</evidence>
<accession>A0A2P2QZ20</accession>
<protein>
    <submittedName>
        <fullName evidence="1">Uncharacterized protein</fullName>
    </submittedName>
</protein>
<reference evidence="1" key="1">
    <citation type="submission" date="2018-02" db="EMBL/GenBank/DDBJ databases">
        <title>Rhizophora mucronata_Transcriptome.</title>
        <authorList>
            <person name="Meera S.P."/>
            <person name="Sreeshan A."/>
            <person name="Augustine A."/>
        </authorList>
    </citation>
    <scope>NUCLEOTIDE SEQUENCE</scope>
    <source>
        <tissue evidence="1">Leaf</tissue>
    </source>
</reference>
<name>A0A2P2QZ20_RHIMU</name>
<proteinExistence type="predicted"/>
<sequence length="72" mass="7834">MRTPLIPMLDASHSISKILEKSSKARSGALHNLYLSESKASCCSLPHLKPTLFLIISINGAVMVLKSLMNLL</sequence>
<organism evidence="1">
    <name type="scientific">Rhizophora mucronata</name>
    <name type="common">Asiatic mangrove</name>
    <dbReference type="NCBI Taxonomy" id="61149"/>
    <lineage>
        <taxon>Eukaryota</taxon>
        <taxon>Viridiplantae</taxon>
        <taxon>Streptophyta</taxon>
        <taxon>Embryophyta</taxon>
        <taxon>Tracheophyta</taxon>
        <taxon>Spermatophyta</taxon>
        <taxon>Magnoliopsida</taxon>
        <taxon>eudicotyledons</taxon>
        <taxon>Gunneridae</taxon>
        <taxon>Pentapetalae</taxon>
        <taxon>rosids</taxon>
        <taxon>fabids</taxon>
        <taxon>Malpighiales</taxon>
        <taxon>Rhizophoraceae</taxon>
        <taxon>Rhizophora</taxon>
    </lineage>
</organism>
<dbReference type="EMBL" id="GGEC01091782">
    <property type="protein sequence ID" value="MBX72266.1"/>
    <property type="molecule type" value="Transcribed_RNA"/>
</dbReference>